<feature type="non-terminal residue" evidence="1">
    <location>
        <position position="1"/>
    </location>
</feature>
<reference evidence="1" key="1">
    <citation type="journal article" date="2015" name="Nature">
        <title>Complex archaea that bridge the gap between prokaryotes and eukaryotes.</title>
        <authorList>
            <person name="Spang A."/>
            <person name="Saw J.H."/>
            <person name="Jorgensen S.L."/>
            <person name="Zaremba-Niedzwiedzka K."/>
            <person name="Martijn J."/>
            <person name="Lind A.E."/>
            <person name="van Eijk R."/>
            <person name="Schleper C."/>
            <person name="Guy L."/>
            <person name="Ettema T.J."/>
        </authorList>
    </citation>
    <scope>NUCLEOTIDE SEQUENCE</scope>
</reference>
<evidence type="ECO:0000313" key="1">
    <source>
        <dbReference type="EMBL" id="KKL07312.1"/>
    </source>
</evidence>
<dbReference type="AlphaFoldDB" id="A0A0F9B0N4"/>
<protein>
    <submittedName>
        <fullName evidence="1">Uncharacterized protein</fullName>
    </submittedName>
</protein>
<proteinExistence type="predicted"/>
<dbReference type="EMBL" id="LAZR01043341">
    <property type="protein sequence ID" value="KKL07312.1"/>
    <property type="molecule type" value="Genomic_DNA"/>
</dbReference>
<name>A0A0F9B0N4_9ZZZZ</name>
<sequence>VYNLRYIQVTIENMPTDPIITQIMLLRKHTTPRNHSIKKSAKFQLWYTTVAQLSGPNDMTYSNFRRPIWIMRNHYPLRGQGDITLGRTIFNDCRGRLQPFLYTDGISNDTYLCKFTKDAPRVIHKEHDHDEITYELAEIYRIQSGYTT</sequence>
<organism evidence="1">
    <name type="scientific">marine sediment metagenome</name>
    <dbReference type="NCBI Taxonomy" id="412755"/>
    <lineage>
        <taxon>unclassified sequences</taxon>
        <taxon>metagenomes</taxon>
        <taxon>ecological metagenomes</taxon>
    </lineage>
</organism>
<gene>
    <name evidence="1" type="ORF">LCGC14_2587260</name>
</gene>
<comment type="caution">
    <text evidence="1">The sequence shown here is derived from an EMBL/GenBank/DDBJ whole genome shotgun (WGS) entry which is preliminary data.</text>
</comment>
<accession>A0A0F9B0N4</accession>